<dbReference type="EMBL" id="LNRQ01000002">
    <property type="protein sequence ID" value="KZN04560.1"/>
    <property type="molecule type" value="Genomic_DNA"/>
</dbReference>
<proteinExistence type="predicted"/>
<dbReference type="AlphaFoldDB" id="A0A166D090"/>
<gene>
    <name evidence="2" type="ORF">DCAR_005397</name>
    <name evidence="3" type="ORF">DCAR_0206051</name>
</gene>
<feature type="region of interest" description="Disordered" evidence="1">
    <location>
        <begin position="85"/>
        <end position="107"/>
    </location>
</feature>
<sequence length="149" mass="16613">MKNTIEQRKSPHPTTYNCIVANICREGIWQLCEREGRGIDPGGAAAGRRRVEEKKSMEAAVFRPVKAVGLTWGVTVSSAVTTALRHRQQHQRKREEEEKIAAVRGGERDEQVVSRRGAATESRCGERESISGRLCVMVVLGGWWEVNGK</sequence>
<reference evidence="2" key="1">
    <citation type="journal article" date="2016" name="Nat. Genet.">
        <title>A high-quality carrot genome assembly provides new insights into carotenoid accumulation and asterid genome evolution.</title>
        <authorList>
            <person name="Iorizzo M."/>
            <person name="Ellison S."/>
            <person name="Senalik D."/>
            <person name="Zeng P."/>
            <person name="Satapoomin P."/>
            <person name="Huang J."/>
            <person name="Bowman M."/>
            <person name="Iovene M."/>
            <person name="Sanseverino W."/>
            <person name="Cavagnaro P."/>
            <person name="Yildiz M."/>
            <person name="Macko-Podgorni A."/>
            <person name="Moranska E."/>
            <person name="Grzebelus E."/>
            <person name="Grzebelus D."/>
            <person name="Ashrafi H."/>
            <person name="Zheng Z."/>
            <person name="Cheng S."/>
            <person name="Spooner D."/>
            <person name="Van Deynze A."/>
            <person name="Simon P."/>
        </authorList>
    </citation>
    <scope>NUCLEOTIDE SEQUENCE [LARGE SCALE GENOMIC DNA]</scope>
    <source>
        <tissue evidence="2">Leaf</tissue>
    </source>
</reference>
<reference evidence="3" key="2">
    <citation type="submission" date="2022-03" db="EMBL/GenBank/DDBJ databases">
        <title>Draft title - Genomic analysis of global carrot germplasm unveils the trajectory of domestication and the origin of high carotenoid orange carrot.</title>
        <authorList>
            <person name="Iorizzo M."/>
            <person name="Ellison S."/>
            <person name="Senalik D."/>
            <person name="Macko-Podgorni A."/>
            <person name="Grzebelus D."/>
            <person name="Bostan H."/>
            <person name="Rolling W."/>
            <person name="Curaba J."/>
            <person name="Simon P."/>
        </authorList>
    </citation>
    <scope>NUCLEOTIDE SEQUENCE</scope>
    <source>
        <tissue evidence="3">Leaf</tissue>
    </source>
</reference>
<dbReference type="Gramene" id="KZN04560">
    <property type="protein sequence ID" value="KZN04560"/>
    <property type="gene ID" value="DCAR_005397"/>
</dbReference>
<accession>A0A166D090</accession>
<protein>
    <submittedName>
        <fullName evidence="2">Uncharacterized protein</fullName>
    </submittedName>
</protein>
<organism evidence="2">
    <name type="scientific">Daucus carota subsp. sativus</name>
    <name type="common">Carrot</name>
    <dbReference type="NCBI Taxonomy" id="79200"/>
    <lineage>
        <taxon>Eukaryota</taxon>
        <taxon>Viridiplantae</taxon>
        <taxon>Streptophyta</taxon>
        <taxon>Embryophyta</taxon>
        <taxon>Tracheophyta</taxon>
        <taxon>Spermatophyta</taxon>
        <taxon>Magnoliopsida</taxon>
        <taxon>eudicotyledons</taxon>
        <taxon>Gunneridae</taxon>
        <taxon>Pentapetalae</taxon>
        <taxon>asterids</taxon>
        <taxon>campanulids</taxon>
        <taxon>Apiales</taxon>
        <taxon>Apiaceae</taxon>
        <taxon>Apioideae</taxon>
        <taxon>Scandiceae</taxon>
        <taxon>Daucinae</taxon>
        <taxon>Daucus</taxon>
        <taxon>Daucus sect. Daucus</taxon>
    </lineage>
</organism>
<name>A0A166D090_DAUCS</name>
<evidence type="ECO:0000313" key="3">
    <source>
        <dbReference type="EMBL" id="WOG86832.1"/>
    </source>
</evidence>
<keyword evidence="4" id="KW-1185">Reference proteome</keyword>
<evidence type="ECO:0000256" key="1">
    <source>
        <dbReference type="SAM" id="MobiDB-lite"/>
    </source>
</evidence>
<feature type="compositionally biased region" description="Basic and acidic residues" evidence="1">
    <location>
        <begin position="93"/>
        <end position="107"/>
    </location>
</feature>
<evidence type="ECO:0000313" key="2">
    <source>
        <dbReference type="EMBL" id="KZN04560.1"/>
    </source>
</evidence>
<dbReference type="Proteomes" id="UP000077755">
    <property type="component" value="Chromosome 2"/>
</dbReference>
<dbReference type="EMBL" id="CP093344">
    <property type="protein sequence ID" value="WOG86832.1"/>
    <property type="molecule type" value="Genomic_DNA"/>
</dbReference>
<evidence type="ECO:0000313" key="4">
    <source>
        <dbReference type="Proteomes" id="UP000077755"/>
    </source>
</evidence>